<reference evidence="7 8" key="1">
    <citation type="journal article" date="2019" name="Int. J. Syst. Evol. Microbiol.">
        <title>The Global Catalogue of Microorganisms (GCM) 10K type strain sequencing project: providing services to taxonomists for standard genome sequencing and annotation.</title>
        <authorList>
            <consortium name="The Broad Institute Genomics Platform"/>
            <consortium name="The Broad Institute Genome Sequencing Center for Infectious Disease"/>
            <person name="Wu L."/>
            <person name="Ma J."/>
        </authorList>
    </citation>
    <scope>NUCLEOTIDE SEQUENCE [LARGE SCALE GENOMIC DNA]</scope>
    <source>
        <strain evidence="7 8">JCM 14307</strain>
    </source>
</reference>
<evidence type="ECO:0000256" key="1">
    <source>
        <dbReference type="ARBA" id="ARBA00001946"/>
    </source>
</evidence>
<evidence type="ECO:0000256" key="3">
    <source>
        <dbReference type="ARBA" id="ARBA00022801"/>
    </source>
</evidence>
<dbReference type="InterPro" id="IPR015797">
    <property type="entry name" value="NUDIX_hydrolase-like_dom_sf"/>
</dbReference>
<name>A0ABN2HIE0_9ACTN</name>
<evidence type="ECO:0000256" key="2">
    <source>
        <dbReference type="ARBA" id="ARBA00005582"/>
    </source>
</evidence>
<dbReference type="CDD" id="cd18876">
    <property type="entry name" value="NUDIX_Hydrolase"/>
    <property type="match status" value="1"/>
</dbReference>
<comment type="caution">
    <text evidence="7">The sequence shown here is derived from an EMBL/GenBank/DDBJ whole genome shotgun (WGS) entry which is preliminary data.</text>
</comment>
<protein>
    <submittedName>
        <fullName evidence="7">NUDIX hydrolase</fullName>
    </submittedName>
</protein>
<evidence type="ECO:0000256" key="4">
    <source>
        <dbReference type="ARBA" id="ARBA00022842"/>
    </source>
</evidence>
<dbReference type="InterPro" id="IPR020476">
    <property type="entry name" value="Nudix_hydrolase"/>
</dbReference>
<evidence type="ECO:0000259" key="6">
    <source>
        <dbReference type="PROSITE" id="PS51462"/>
    </source>
</evidence>
<dbReference type="PROSITE" id="PS51462">
    <property type="entry name" value="NUDIX"/>
    <property type="match status" value="1"/>
</dbReference>
<keyword evidence="8" id="KW-1185">Reference proteome</keyword>
<dbReference type="Pfam" id="PF00293">
    <property type="entry name" value="NUDIX"/>
    <property type="match status" value="1"/>
</dbReference>
<dbReference type="EMBL" id="BAAANF010000013">
    <property type="protein sequence ID" value="GAA1688461.1"/>
    <property type="molecule type" value="Genomic_DNA"/>
</dbReference>
<comment type="similarity">
    <text evidence="2 5">Belongs to the Nudix hydrolase family.</text>
</comment>
<evidence type="ECO:0000256" key="5">
    <source>
        <dbReference type="RuleBase" id="RU003476"/>
    </source>
</evidence>
<dbReference type="Gene3D" id="3.90.79.10">
    <property type="entry name" value="Nucleoside Triphosphate Pyrophosphohydrolase"/>
    <property type="match status" value="1"/>
</dbReference>
<dbReference type="InterPro" id="IPR020084">
    <property type="entry name" value="NUDIX_hydrolase_CS"/>
</dbReference>
<dbReference type="InterPro" id="IPR000086">
    <property type="entry name" value="NUDIX_hydrolase_dom"/>
</dbReference>
<dbReference type="Proteomes" id="UP001500280">
    <property type="component" value="Unassembled WGS sequence"/>
</dbReference>
<dbReference type="PROSITE" id="PS00893">
    <property type="entry name" value="NUDIX_BOX"/>
    <property type="match status" value="1"/>
</dbReference>
<gene>
    <name evidence="7" type="ORF">GCM10009745_36730</name>
</gene>
<feature type="domain" description="Nudix hydrolase" evidence="6">
    <location>
        <begin position="12"/>
        <end position="142"/>
    </location>
</feature>
<dbReference type="PANTHER" id="PTHR43046">
    <property type="entry name" value="GDP-MANNOSE MANNOSYL HYDROLASE"/>
    <property type="match status" value="1"/>
</dbReference>
<dbReference type="GO" id="GO:0016787">
    <property type="term" value="F:hydrolase activity"/>
    <property type="evidence" value="ECO:0007669"/>
    <property type="project" value="UniProtKB-KW"/>
</dbReference>
<dbReference type="RefSeq" id="WP_344152922.1">
    <property type="nucleotide sequence ID" value="NZ_BAAANF010000013.1"/>
</dbReference>
<keyword evidence="4" id="KW-0460">Magnesium</keyword>
<sequence length="157" mass="17258">MTAVPDYIARMPRKRLAAAVLIRDAANRVLLLEPTYKLNWELPGGIVEADESPWAAASREVVEELGLELPLGRLLVVDHVHAYDDRPDGINFIFDGGHLASTPTTFPDGEIRSAHFMTVAEADRHLRPQMAGRITAALEALREGTTLLCNHGVRVTV</sequence>
<dbReference type="PANTHER" id="PTHR43046:SF12">
    <property type="entry name" value="GDP-MANNOSE MANNOSYL HYDROLASE"/>
    <property type="match status" value="1"/>
</dbReference>
<dbReference type="SUPFAM" id="SSF55811">
    <property type="entry name" value="Nudix"/>
    <property type="match status" value="1"/>
</dbReference>
<evidence type="ECO:0000313" key="8">
    <source>
        <dbReference type="Proteomes" id="UP001500280"/>
    </source>
</evidence>
<proteinExistence type="inferred from homology"/>
<comment type="cofactor">
    <cofactor evidence="1">
        <name>Mg(2+)</name>
        <dbReference type="ChEBI" id="CHEBI:18420"/>
    </cofactor>
</comment>
<keyword evidence="3 5" id="KW-0378">Hydrolase</keyword>
<organism evidence="7 8">
    <name type="scientific">Kribbella yunnanensis</name>
    <dbReference type="NCBI Taxonomy" id="190194"/>
    <lineage>
        <taxon>Bacteria</taxon>
        <taxon>Bacillati</taxon>
        <taxon>Actinomycetota</taxon>
        <taxon>Actinomycetes</taxon>
        <taxon>Propionibacteriales</taxon>
        <taxon>Kribbellaceae</taxon>
        <taxon>Kribbella</taxon>
    </lineage>
</organism>
<accession>A0ABN2HIE0</accession>
<evidence type="ECO:0000313" key="7">
    <source>
        <dbReference type="EMBL" id="GAA1688461.1"/>
    </source>
</evidence>
<dbReference type="PRINTS" id="PR00502">
    <property type="entry name" value="NUDIXFAMILY"/>
</dbReference>